<dbReference type="RefSeq" id="WP_245450065.1">
    <property type="nucleotide sequence ID" value="NZ_JAHBRY010000003.1"/>
</dbReference>
<keyword evidence="9" id="KW-1185">Reference proteome</keyword>
<keyword evidence="6 7" id="KW-0472">Membrane</keyword>
<dbReference type="Gene3D" id="1.10.287.3510">
    <property type="match status" value="1"/>
</dbReference>
<sequence>MTAALTPTTLFGLGGAALVGIGLFMVITHPSLLRRVVGFNLIGAGIFLVFGVIARRGAAAGFAGDPVPQALVITGIVVAFSATALAVALLRRLFDLTGRRDFDSEAPSASQSRGEP</sequence>
<reference evidence="8 9" key="1">
    <citation type="submission" date="2018-05" db="EMBL/GenBank/DDBJ databases">
        <title>Genomic Encyclopedia of Type Strains, Phase IV (KMG-IV): sequencing the most valuable type-strain genomes for metagenomic binning, comparative biology and taxonomic classification.</title>
        <authorList>
            <person name="Goeker M."/>
        </authorList>
    </citation>
    <scope>NUCLEOTIDE SEQUENCE [LARGE SCALE GENOMIC DNA]</scope>
    <source>
        <strain evidence="8 9">DSM 6462</strain>
    </source>
</reference>
<evidence type="ECO:0000313" key="9">
    <source>
        <dbReference type="Proteomes" id="UP000248021"/>
    </source>
</evidence>
<dbReference type="GO" id="GO:0005886">
    <property type="term" value="C:plasma membrane"/>
    <property type="evidence" value="ECO:0007669"/>
    <property type="project" value="UniProtKB-SubCell"/>
</dbReference>
<evidence type="ECO:0000256" key="5">
    <source>
        <dbReference type="ARBA" id="ARBA00022989"/>
    </source>
</evidence>
<comment type="caution">
    <text evidence="8">The sequence shown here is derived from an EMBL/GenBank/DDBJ whole genome shotgun (WGS) entry which is preliminary data.</text>
</comment>
<dbReference type="Proteomes" id="UP000248021">
    <property type="component" value="Unassembled WGS sequence"/>
</dbReference>
<evidence type="ECO:0000256" key="7">
    <source>
        <dbReference type="SAM" id="Phobius"/>
    </source>
</evidence>
<dbReference type="PANTHER" id="PTHR34583">
    <property type="entry name" value="ANTIPORTER SUBUNIT MNHC2-RELATED"/>
    <property type="match status" value="1"/>
</dbReference>
<dbReference type="Pfam" id="PF00420">
    <property type="entry name" value="Oxidored_q2"/>
    <property type="match status" value="1"/>
</dbReference>
<dbReference type="AlphaFoldDB" id="A0A2V3TZX4"/>
<keyword evidence="5 7" id="KW-1133">Transmembrane helix</keyword>
<evidence type="ECO:0000256" key="3">
    <source>
        <dbReference type="ARBA" id="ARBA00022475"/>
    </source>
</evidence>
<proteinExistence type="inferred from homology"/>
<protein>
    <submittedName>
        <fullName evidence="8">Multisubunit sodium/proton antiporter MrpC subunit</fullName>
    </submittedName>
</protein>
<keyword evidence="4 7" id="KW-0812">Transmembrane</keyword>
<evidence type="ECO:0000313" key="8">
    <source>
        <dbReference type="EMBL" id="PXW55186.1"/>
    </source>
</evidence>
<dbReference type="EMBL" id="QJJK01000010">
    <property type="protein sequence ID" value="PXW55186.1"/>
    <property type="molecule type" value="Genomic_DNA"/>
</dbReference>
<comment type="similarity">
    <text evidence="2">Belongs to the CPA3 antiporters (TC 2.A.63) subunit C family.</text>
</comment>
<feature type="transmembrane region" description="Helical" evidence="7">
    <location>
        <begin position="39"/>
        <end position="58"/>
    </location>
</feature>
<accession>A0A2V3TZX4</accession>
<keyword evidence="3" id="KW-1003">Cell membrane</keyword>
<evidence type="ECO:0000256" key="2">
    <source>
        <dbReference type="ARBA" id="ARBA00010388"/>
    </source>
</evidence>
<dbReference type="InterPro" id="IPR039428">
    <property type="entry name" value="NUOK/Mnh_C1-like"/>
</dbReference>
<comment type="subcellular location">
    <subcellularLocation>
        <location evidence="1">Cell membrane</location>
        <topology evidence="1">Multi-pass membrane protein</topology>
    </subcellularLocation>
</comment>
<evidence type="ECO:0000256" key="4">
    <source>
        <dbReference type="ARBA" id="ARBA00022692"/>
    </source>
</evidence>
<feature type="transmembrane region" description="Helical" evidence="7">
    <location>
        <begin position="6"/>
        <end position="27"/>
    </location>
</feature>
<name>A0A2V3TZX4_9HYPH</name>
<organism evidence="8 9">
    <name type="scientific">Chelatococcus asaccharovorans</name>
    <dbReference type="NCBI Taxonomy" id="28210"/>
    <lineage>
        <taxon>Bacteria</taxon>
        <taxon>Pseudomonadati</taxon>
        <taxon>Pseudomonadota</taxon>
        <taxon>Alphaproteobacteria</taxon>
        <taxon>Hyphomicrobiales</taxon>
        <taxon>Chelatococcaceae</taxon>
        <taxon>Chelatococcus</taxon>
    </lineage>
</organism>
<dbReference type="InterPro" id="IPR050601">
    <property type="entry name" value="CPA3_antiporter_subunitC"/>
</dbReference>
<gene>
    <name evidence="8" type="ORF">C7450_110125</name>
</gene>
<feature type="transmembrane region" description="Helical" evidence="7">
    <location>
        <begin position="70"/>
        <end position="90"/>
    </location>
</feature>
<evidence type="ECO:0000256" key="6">
    <source>
        <dbReference type="ARBA" id="ARBA00023136"/>
    </source>
</evidence>
<dbReference type="PANTHER" id="PTHR34583:SF2">
    <property type="entry name" value="ANTIPORTER SUBUNIT MNHC2-RELATED"/>
    <property type="match status" value="1"/>
</dbReference>
<evidence type="ECO:0000256" key="1">
    <source>
        <dbReference type="ARBA" id="ARBA00004651"/>
    </source>
</evidence>